<dbReference type="EC" id="2.7.7.23" evidence="3"/>
<evidence type="ECO:0000256" key="4">
    <source>
        <dbReference type="ARBA" id="ARBA00022679"/>
    </source>
</evidence>
<dbReference type="GO" id="GO:0006048">
    <property type="term" value="P:UDP-N-acetylglucosamine biosynthetic process"/>
    <property type="evidence" value="ECO:0007669"/>
    <property type="project" value="TreeGrafter"/>
</dbReference>
<evidence type="ECO:0000256" key="1">
    <source>
        <dbReference type="ARBA" id="ARBA00005208"/>
    </source>
</evidence>
<dbReference type="SUPFAM" id="SSF53448">
    <property type="entry name" value="Nucleotide-diphospho-sugar transferases"/>
    <property type="match status" value="1"/>
</dbReference>
<dbReference type="InterPro" id="IPR029044">
    <property type="entry name" value="Nucleotide-diphossugar_trans"/>
</dbReference>
<dbReference type="AlphaFoldDB" id="A0A3S5C8A7"/>
<dbReference type="PANTHER" id="PTHR11952">
    <property type="entry name" value="UDP- GLUCOSE PYROPHOSPHORYLASE"/>
    <property type="match status" value="1"/>
</dbReference>
<comment type="caution">
    <text evidence="7">The sequence shown here is derived from an EMBL/GenBank/DDBJ whole genome shotgun (WGS) entry which is preliminary data.</text>
</comment>
<keyword evidence="4" id="KW-0808">Transferase</keyword>
<comment type="catalytic activity">
    <reaction evidence="6">
        <text>N-acetyl-alpha-D-glucosamine 1-phosphate + UTP + H(+) = UDP-N-acetyl-alpha-D-glucosamine + diphosphate</text>
        <dbReference type="Rhea" id="RHEA:13509"/>
        <dbReference type="ChEBI" id="CHEBI:15378"/>
        <dbReference type="ChEBI" id="CHEBI:33019"/>
        <dbReference type="ChEBI" id="CHEBI:46398"/>
        <dbReference type="ChEBI" id="CHEBI:57705"/>
        <dbReference type="ChEBI" id="CHEBI:57776"/>
        <dbReference type="EC" id="2.7.7.23"/>
    </reaction>
</comment>
<dbReference type="OrthoDB" id="532420at2759"/>
<reference evidence="7" key="1">
    <citation type="submission" date="2018-11" db="EMBL/GenBank/DDBJ databases">
        <authorList>
            <consortium name="Pathogen Informatics"/>
        </authorList>
    </citation>
    <scope>NUCLEOTIDE SEQUENCE</scope>
</reference>
<organism evidence="7 8">
    <name type="scientific">Protopolystoma xenopodis</name>
    <dbReference type="NCBI Taxonomy" id="117903"/>
    <lineage>
        <taxon>Eukaryota</taxon>
        <taxon>Metazoa</taxon>
        <taxon>Spiralia</taxon>
        <taxon>Lophotrochozoa</taxon>
        <taxon>Platyhelminthes</taxon>
        <taxon>Monogenea</taxon>
        <taxon>Polyopisthocotylea</taxon>
        <taxon>Polystomatidea</taxon>
        <taxon>Polystomatidae</taxon>
        <taxon>Protopolystoma</taxon>
    </lineage>
</organism>
<protein>
    <recommendedName>
        <fullName evidence="3">UDP-N-acetylglucosamine diphosphorylase</fullName>
        <ecNumber evidence="3">2.7.7.23</ecNumber>
    </recommendedName>
</protein>
<dbReference type="Proteomes" id="UP000784294">
    <property type="component" value="Unassembled WGS sequence"/>
</dbReference>
<dbReference type="Gene3D" id="3.90.550.10">
    <property type="entry name" value="Spore Coat Polysaccharide Biosynthesis Protein SpsA, Chain A"/>
    <property type="match status" value="2"/>
</dbReference>
<dbReference type="InterPro" id="IPR002618">
    <property type="entry name" value="UDPGP_fam"/>
</dbReference>
<dbReference type="GO" id="GO:0003977">
    <property type="term" value="F:UDP-N-acetylglucosamine diphosphorylase activity"/>
    <property type="evidence" value="ECO:0007669"/>
    <property type="project" value="UniProtKB-EC"/>
</dbReference>
<accession>A0A3S5C8A7</accession>
<evidence type="ECO:0000256" key="3">
    <source>
        <dbReference type="ARBA" id="ARBA00012457"/>
    </source>
</evidence>
<evidence type="ECO:0000256" key="5">
    <source>
        <dbReference type="ARBA" id="ARBA00022695"/>
    </source>
</evidence>
<dbReference type="InterPro" id="IPR039741">
    <property type="entry name" value="UDP-sugar_pyrophosphorylase"/>
</dbReference>
<evidence type="ECO:0000313" key="7">
    <source>
        <dbReference type="EMBL" id="VEL41883.1"/>
    </source>
</evidence>
<sequence>MTREERSSRRCQCLVLSTLLMKGYEDFRRDLASYGQTHILNFWDELTNEQRAMLINDFLEIDFDLLSHYFESAVLRLENSHSGIEEKILPPDASACCSLTFLREHSPETLELYKDTTFKAVHGGKVAVLLLAGGQGTRLGVSDPKGMFNVHLPSNSCLYKLQAEGLNNIASLHCSCNGNGGLYRALLDRGILADMASRGVEYVQTYCVDNILIKMADPYFIGYCIEKGADCAAKVVQKIEPTEPIGVLGIINKKYQSTAILQIVRCLMS</sequence>
<dbReference type="PANTHER" id="PTHR11952:SF2">
    <property type="entry name" value="LD24639P"/>
    <property type="match status" value="1"/>
</dbReference>
<evidence type="ECO:0000256" key="6">
    <source>
        <dbReference type="ARBA" id="ARBA00048493"/>
    </source>
</evidence>
<keyword evidence="5" id="KW-0548">Nucleotidyltransferase</keyword>
<evidence type="ECO:0000313" key="8">
    <source>
        <dbReference type="Proteomes" id="UP000784294"/>
    </source>
</evidence>
<comment type="pathway">
    <text evidence="1">Nucleotide-sugar biosynthesis; UDP-N-acetyl-alpha-D-glucosamine biosynthesis; UDP-N-acetyl-alpha-D-glucosamine from N-acetyl-alpha-D-glucosamine 1-phosphate: step 1/1.</text>
</comment>
<keyword evidence="8" id="KW-1185">Reference proteome</keyword>
<dbReference type="Pfam" id="PF01704">
    <property type="entry name" value="UDPGP"/>
    <property type="match status" value="2"/>
</dbReference>
<comment type="similarity">
    <text evidence="2">Belongs to the UDPGP type 1 family.</text>
</comment>
<evidence type="ECO:0000256" key="2">
    <source>
        <dbReference type="ARBA" id="ARBA00010401"/>
    </source>
</evidence>
<dbReference type="EMBL" id="CAAALY010271475">
    <property type="protein sequence ID" value="VEL41883.1"/>
    <property type="molecule type" value="Genomic_DNA"/>
</dbReference>
<gene>
    <name evidence="7" type="ORF">PXEA_LOCUS35323</name>
</gene>
<name>A0A3S5C8A7_9PLAT</name>
<proteinExistence type="inferred from homology"/>